<reference evidence="2" key="2">
    <citation type="submission" date="2018-05" db="EMBL/GenBank/DDBJ databases">
        <title>OpunRS2 (Oryza punctata Reference Sequence Version 2).</title>
        <authorList>
            <person name="Zhang J."/>
            <person name="Kudrna D."/>
            <person name="Lee S."/>
            <person name="Talag J."/>
            <person name="Welchert J."/>
            <person name="Wing R.A."/>
        </authorList>
    </citation>
    <scope>NUCLEOTIDE SEQUENCE [LARGE SCALE GENOMIC DNA]</scope>
</reference>
<proteinExistence type="predicted"/>
<evidence type="ECO:0000256" key="1">
    <source>
        <dbReference type="SAM" id="MobiDB-lite"/>
    </source>
</evidence>
<feature type="region of interest" description="Disordered" evidence="1">
    <location>
        <begin position="87"/>
        <end position="129"/>
    </location>
</feature>
<dbReference type="EnsemblPlants" id="OPUNC10G08140.1">
    <property type="protein sequence ID" value="OPUNC10G08140.1"/>
    <property type="gene ID" value="OPUNC10G08140"/>
</dbReference>
<protein>
    <submittedName>
        <fullName evidence="2">Uncharacterized protein</fullName>
    </submittedName>
</protein>
<keyword evidence="3" id="KW-1185">Reference proteome</keyword>
<evidence type="ECO:0000313" key="3">
    <source>
        <dbReference type="Proteomes" id="UP000026962"/>
    </source>
</evidence>
<evidence type="ECO:0000313" key="2">
    <source>
        <dbReference type="EnsemblPlants" id="OPUNC10G08140.1"/>
    </source>
</evidence>
<sequence>ENRSVSFHASSFPPHIVAPPSLSAANACAPPPLLPLPTNGNTSTCAAAGSTVVADLPLPNADLATQCYTPIPRRDTCLSTSDLLPTHPQTPSLIPRHGHHTHRGPSPLKSIPRLDQRHRRRTHSSLSTPATNTPICALSVLASFIGST</sequence>
<dbReference type="Proteomes" id="UP000026962">
    <property type="component" value="Chromosome 10"/>
</dbReference>
<organism evidence="2">
    <name type="scientific">Oryza punctata</name>
    <name type="common">Red rice</name>
    <dbReference type="NCBI Taxonomy" id="4537"/>
    <lineage>
        <taxon>Eukaryota</taxon>
        <taxon>Viridiplantae</taxon>
        <taxon>Streptophyta</taxon>
        <taxon>Embryophyta</taxon>
        <taxon>Tracheophyta</taxon>
        <taxon>Spermatophyta</taxon>
        <taxon>Magnoliopsida</taxon>
        <taxon>Liliopsida</taxon>
        <taxon>Poales</taxon>
        <taxon>Poaceae</taxon>
        <taxon>BOP clade</taxon>
        <taxon>Oryzoideae</taxon>
        <taxon>Oryzeae</taxon>
        <taxon>Oryzinae</taxon>
        <taxon>Oryza</taxon>
    </lineage>
</organism>
<reference evidence="2" key="1">
    <citation type="submission" date="2015-04" db="UniProtKB">
        <authorList>
            <consortium name="EnsemblPlants"/>
        </authorList>
    </citation>
    <scope>IDENTIFICATION</scope>
</reference>
<dbReference type="Gramene" id="OPUNC10G08140.1">
    <property type="protein sequence ID" value="OPUNC10G08140.1"/>
    <property type="gene ID" value="OPUNC10G08140"/>
</dbReference>
<dbReference type="AlphaFoldDB" id="A0A0E0M7H9"/>
<accession>A0A0E0M7H9</accession>
<dbReference type="HOGENOM" id="CLU_1763605_0_0_1"/>
<name>A0A0E0M7H9_ORYPU</name>